<dbReference type="GO" id="GO:0005886">
    <property type="term" value="C:plasma membrane"/>
    <property type="evidence" value="ECO:0007669"/>
    <property type="project" value="UniProtKB-SubCell"/>
</dbReference>
<evidence type="ECO:0000256" key="1">
    <source>
        <dbReference type="ARBA" id="ARBA00004651"/>
    </source>
</evidence>
<feature type="transmembrane region" description="Helical" evidence="6">
    <location>
        <begin position="156"/>
        <end position="175"/>
    </location>
</feature>
<feature type="transmembrane region" description="Helical" evidence="6">
    <location>
        <begin position="207"/>
        <end position="230"/>
    </location>
</feature>
<evidence type="ECO:0000256" key="6">
    <source>
        <dbReference type="SAM" id="Phobius"/>
    </source>
</evidence>
<evidence type="ECO:0000256" key="5">
    <source>
        <dbReference type="ARBA" id="ARBA00023136"/>
    </source>
</evidence>
<evidence type="ECO:0000256" key="4">
    <source>
        <dbReference type="ARBA" id="ARBA00022989"/>
    </source>
</evidence>
<dbReference type="CDD" id="cd06581">
    <property type="entry name" value="TM_PBP1_LivM_like"/>
    <property type="match status" value="1"/>
</dbReference>
<protein>
    <submittedName>
        <fullName evidence="7">High-affinity branched-chain amino acid ABC transporter permease LivM</fullName>
    </submittedName>
</protein>
<dbReference type="EMBL" id="CDMW01000001">
    <property type="protein sequence ID" value="CEL90882.1"/>
    <property type="molecule type" value="Genomic_DNA"/>
</dbReference>
<dbReference type="Proteomes" id="UP000183504">
    <property type="component" value="Unassembled WGS sequence"/>
</dbReference>
<feature type="transmembrane region" description="Helical" evidence="6">
    <location>
        <begin position="119"/>
        <end position="136"/>
    </location>
</feature>
<keyword evidence="5 6" id="KW-0472">Membrane</keyword>
<feature type="transmembrane region" description="Helical" evidence="6">
    <location>
        <begin position="87"/>
        <end position="107"/>
    </location>
</feature>
<accession>A0A0B7GM15</accession>
<dbReference type="GO" id="GO:0015658">
    <property type="term" value="F:branched-chain amino acid transmembrane transporter activity"/>
    <property type="evidence" value="ECO:0007669"/>
    <property type="project" value="InterPro"/>
</dbReference>
<dbReference type="PANTHER" id="PTHR30482">
    <property type="entry name" value="HIGH-AFFINITY BRANCHED-CHAIN AMINO ACID TRANSPORT SYSTEM PERMEASE"/>
    <property type="match status" value="1"/>
</dbReference>
<feature type="transmembrane region" description="Helical" evidence="6">
    <location>
        <begin position="279"/>
        <end position="301"/>
    </location>
</feature>
<comment type="subcellular location">
    <subcellularLocation>
        <location evidence="1">Cell membrane</location>
        <topology evidence="1">Multi-pass membrane protein</topology>
    </subcellularLocation>
</comment>
<dbReference type="PANTHER" id="PTHR30482:SF10">
    <property type="entry name" value="HIGH-AFFINITY BRANCHED-CHAIN AMINO ACID TRANSPORT PROTEIN BRAE"/>
    <property type="match status" value="1"/>
</dbReference>
<dbReference type="InterPro" id="IPR043428">
    <property type="entry name" value="LivM-like"/>
</dbReference>
<evidence type="ECO:0000256" key="2">
    <source>
        <dbReference type="ARBA" id="ARBA00022475"/>
    </source>
</evidence>
<dbReference type="InterPro" id="IPR001851">
    <property type="entry name" value="ABC_transp_permease"/>
</dbReference>
<dbReference type="AlphaFoldDB" id="A0A0B7GM15"/>
<name>A0A0B7GM15_STRSA</name>
<dbReference type="Pfam" id="PF02653">
    <property type="entry name" value="BPD_transp_2"/>
    <property type="match status" value="1"/>
</dbReference>
<feature type="transmembrane region" description="Helical" evidence="6">
    <location>
        <begin position="62"/>
        <end position="81"/>
    </location>
</feature>
<organism evidence="7 8">
    <name type="scientific">Streptococcus sanguinis</name>
    <dbReference type="NCBI Taxonomy" id="1305"/>
    <lineage>
        <taxon>Bacteria</taxon>
        <taxon>Bacillati</taxon>
        <taxon>Bacillota</taxon>
        <taxon>Bacilli</taxon>
        <taxon>Lactobacillales</taxon>
        <taxon>Streptococcaceae</taxon>
        <taxon>Streptococcus</taxon>
    </lineage>
</organism>
<sequence length="317" mass="33413">MKKNLKVNIFWLGLVLIGYLLMTVLVSAGVLNAFYIQILEQIGINIILAVGLNLIVGFSGQFSLGHAGFMAIGAYAVAIIGSKSPTYGAFFIAMLAGAVIAGIVALAVGLPTLRLKGDYLAIATLGVSEIIRILIINGGTLTNGAAGILSIPPFTSWQMVYVFVVITTILTLNFLRSPIGRSTLSVREDEIAAESVGVNTTRIKVTAFVLGAITASIAGSLQAGFVGSVVPKDYSFTNTINILIIVVFGGLGSMTGTIVAAVVLGVLNMLLQDVSSIRMIVYSLALILVMIFRPGGLLGTWELSLSKLFKKNKEVKE</sequence>
<evidence type="ECO:0000256" key="3">
    <source>
        <dbReference type="ARBA" id="ARBA00022692"/>
    </source>
</evidence>
<dbReference type="RefSeq" id="WP_060976680.1">
    <property type="nucleotide sequence ID" value="NZ_CDMW01000001.1"/>
</dbReference>
<keyword evidence="2" id="KW-1003">Cell membrane</keyword>
<keyword evidence="3 6" id="KW-0812">Transmembrane</keyword>
<reference evidence="7 8" key="1">
    <citation type="submission" date="2015-01" db="EMBL/GenBank/DDBJ databases">
        <authorList>
            <person name="Pelicic Vladimir"/>
        </authorList>
    </citation>
    <scope>NUCLEOTIDE SEQUENCE [LARGE SCALE GENOMIC DNA]</scope>
    <source>
        <strain evidence="7 8">2908</strain>
    </source>
</reference>
<feature type="transmembrane region" description="Helical" evidence="6">
    <location>
        <begin position="7"/>
        <end position="28"/>
    </location>
</feature>
<feature type="transmembrane region" description="Helical" evidence="6">
    <location>
        <begin position="34"/>
        <end position="55"/>
    </location>
</feature>
<evidence type="ECO:0000313" key="7">
    <source>
        <dbReference type="EMBL" id="CEL90882.1"/>
    </source>
</evidence>
<evidence type="ECO:0000313" key="8">
    <source>
        <dbReference type="Proteomes" id="UP000183504"/>
    </source>
</evidence>
<proteinExistence type="predicted"/>
<feature type="transmembrane region" description="Helical" evidence="6">
    <location>
        <begin position="242"/>
        <end position="267"/>
    </location>
</feature>
<keyword evidence="4 6" id="KW-1133">Transmembrane helix</keyword>
<gene>
    <name evidence="7" type="primary">livM</name>
    <name evidence="7" type="ORF">SSV_1593</name>
</gene>